<proteinExistence type="predicted"/>
<gene>
    <name evidence="2" type="ORF">H9888_07035</name>
</gene>
<evidence type="ECO:0000256" key="1">
    <source>
        <dbReference type="SAM" id="SignalP"/>
    </source>
</evidence>
<accession>A0A9D1QFG5</accession>
<sequence>MKKIFLGLLLAAASLFQTVWAQEEMPYAKLLTMDKEALKAGKFKYDDYRNQYVLRKGNGWNDVANVLNAVNGATADIRPHPDDYMVVIQNGADGCAAWVDVLFYKDDTYHRLLTWAKDNGADLVETSSGKTIKHQFNYGGYNVELSLTTNGVQAVTQRTTMATAKTVDESYNTYHYIIYTQNPAASDYLTKMAKKQAKRDAKGKKKQSVEDLM</sequence>
<name>A0A9D1QFG5_9BACT</name>
<reference evidence="2" key="1">
    <citation type="journal article" date="2021" name="PeerJ">
        <title>Extensive microbial diversity within the chicken gut microbiome revealed by metagenomics and culture.</title>
        <authorList>
            <person name="Gilroy R."/>
            <person name="Ravi A."/>
            <person name="Getino M."/>
            <person name="Pursley I."/>
            <person name="Horton D.L."/>
            <person name="Alikhan N.F."/>
            <person name="Baker D."/>
            <person name="Gharbi K."/>
            <person name="Hall N."/>
            <person name="Watson M."/>
            <person name="Adriaenssens E.M."/>
            <person name="Foster-Nyarko E."/>
            <person name="Jarju S."/>
            <person name="Secka A."/>
            <person name="Antonio M."/>
            <person name="Oren A."/>
            <person name="Chaudhuri R.R."/>
            <person name="La Ragione R."/>
            <person name="Hildebrand F."/>
            <person name="Pallen M.J."/>
        </authorList>
    </citation>
    <scope>NUCLEOTIDE SEQUENCE</scope>
    <source>
        <strain evidence="2">ChiBcec15-1070</strain>
    </source>
</reference>
<keyword evidence="1" id="KW-0732">Signal</keyword>
<feature type="chain" id="PRO_5038735187" evidence="1">
    <location>
        <begin position="22"/>
        <end position="213"/>
    </location>
</feature>
<evidence type="ECO:0000313" key="2">
    <source>
        <dbReference type="EMBL" id="HIW11232.1"/>
    </source>
</evidence>
<dbReference type="Proteomes" id="UP000823926">
    <property type="component" value="Unassembled WGS sequence"/>
</dbReference>
<evidence type="ECO:0000313" key="3">
    <source>
        <dbReference type="Proteomes" id="UP000823926"/>
    </source>
</evidence>
<dbReference type="EMBL" id="DXHL01000032">
    <property type="protein sequence ID" value="HIW11232.1"/>
    <property type="molecule type" value="Genomic_DNA"/>
</dbReference>
<reference evidence="2" key="2">
    <citation type="submission" date="2021-04" db="EMBL/GenBank/DDBJ databases">
        <authorList>
            <person name="Gilroy R."/>
        </authorList>
    </citation>
    <scope>NUCLEOTIDE SEQUENCE</scope>
    <source>
        <strain evidence="2">ChiBcec15-1070</strain>
    </source>
</reference>
<dbReference type="AlphaFoldDB" id="A0A9D1QFG5"/>
<protein>
    <submittedName>
        <fullName evidence="2">Uncharacterized protein</fullName>
    </submittedName>
</protein>
<feature type="signal peptide" evidence="1">
    <location>
        <begin position="1"/>
        <end position="21"/>
    </location>
</feature>
<organism evidence="2 3">
    <name type="scientific">Candidatus Rikenella faecigallinarum</name>
    <dbReference type="NCBI Taxonomy" id="2838745"/>
    <lineage>
        <taxon>Bacteria</taxon>
        <taxon>Pseudomonadati</taxon>
        <taxon>Bacteroidota</taxon>
        <taxon>Bacteroidia</taxon>
        <taxon>Bacteroidales</taxon>
        <taxon>Rikenellaceae</taxon>
        <taxon>Rikenella</taxon>
    </lineage>
</organism>
<comment type="caution">
    <text evidence="2">The sequence shown here is derived from an EMBL/GenBank/DDBJ whole genome shotgun (WGS) entry which is preliminary data.</text>
</comment>